<organism evidence="2">
    <name type="scientific">Culex pipiens</name>
    <name type="common">House mosquito</name>
    <dbReference type="NCBI Taxonomy" id="7175"/>
    <lineage>
        <taxon>Eukaryota</taxon>
        <taxon>Metazoa</taxon>
        <taxon>Ecdysozoa</taxon>
        <taxon>Arthropoda</taxon>
        <taxon>Hexapoda</taxon>
        <taxon>Insecta</taxon>
        <taxon>Pterygota</taxon>
        <taxon>Neoptera</taxon>
        <taxon>Endopterygota</taxon>
        <taxon>Diptera</taxon>
        <taxon>Nematocera</taxon>
        <taxon>Culicoidea</taxon>
        <taxon>Culicidae</taxon>
        <taxon>Culicinae</taxon>
        <taxon>Culicini</taxon>
        <taxon>Culex</taxon>
        <taxon>Culex</taxon>
    </lineage>
</organism>
<accession>A0A8D8GCE7</accession>
<keyword evidence="1" id="KW-0472">Membrane</keyword>
<feature type="transmembrane region" description="Helical" evidence="1">
    <location>
        <begin position="20"/>
        <end position="42"/>
    </location>
</feature>
<sequence>MRINNSTTTILLLSPLALRLVPFSLIIFVIGPCLVLEVFSVFKNNRTKSCNPLADTVDPLRDLFHPLTHFGHPFTRFFGLLKQNFPILTAVFVGENVHLADIGVVNFLRCAALILAQFNRGRDIPELPVTDVVNLVPVFQ</sequence>
<reference evidence="2" key="1">
    <citation type="submission" date="2021-05" db="EMBL/GenBank/DDBJ databases">
        <authorList>
            <person name="Alioto T."/>
            <person name="Alioto T."/>
            <person name="Gomez Garrido J."/>
        </authorList>
    </citation>
    <scope>NUCLEOTIDE SEQUENCE</scope>
</reference>
<dbReference type="AlphaFoldDB" id="A0A8D8GCE7"/>
<keyword evidence="1" id="KW-0812">Transmembrane</keyword>
<keyword evidence="1" id="KW-1133">Transmembrane helix</keyword>
<protein>
    <submittedName>
        <fullName evidence="2">(northern house mosquito) hypothetical protein</fullName>
    </submittedName>
</protein>
<evidence type="ECO:0000256" key="1">
    <source>
        <dbReference type="SAM" id="Phobius"/>
    </source>
</evidence>
<name>A0A8D8GCE7_CULPI</name>
<evidence type="ECO:0000313" key="2">
    <source>
        <dbReference type="EMBL" id="CAG6501973.1"/>
    </source>
</evidence>
<dbReference type="EMBL" id="HBUE01143593">
    <property type="protein sequence ID" value="CAG6501973.1"/>
    <property type="molecule type" value="Transcribed_RNA"/>
</dbReference>
<proteinExistence type="predicted"/>